<reference evidence="6" key="1">
    <citation type="journal article" date="2023" name="Commun. Biol.">
        <title>Genome analysis of Parmales, the sister group of diatoms, reveals the evolutionary specialization of diatoms from phago-mixotrophs to photoautotrophs.</title>
        <authorList>
            <person name="Ban H."/>
            <person name="Sato S."/>
            <person name="Yoshikawa S."/>
            <person name="Yamada K."/>
            <person name="Nakamura Y."/>
            <person name="Ichinomiya M."/>
            <person name="Sato N."/>
            <person name="Blanc-Mathieu R."/>
            <person name="Endo H."/>
            <person name="Kuwata A."/>
            <person name="Ogata H."/>
        </authorList>
    </citation>
    <scope>NUCLEOTIDE SEQUENCE [LARGE SCALE GENOMIC DNA]</scope>
    <source>
        <strain evidence="6">NIES 3699</strain>
    </source>
</reference>
<accession>A0A9W7FG73</accession>
<dbReference type="InterPro" id="IPR003591">
    <property type="entry name" value="Leu-rich_rpt_typical-subtyp"/>
</dbReference>
<organism evidence="5 6">
    <name type="scientific">Triparma verrucosa</name>
    <dbReference type="NCBI Taxonomy" id="1606542"/>
    <lineage>
        <taxon>Eukaryota</taxon>
        <taxon>Sar</taxon>
        <taxon>Stramenopiles</taxon>
        <taxon>Ochrophyta</taxon>
        <taxon>Bolidophyceae</taxon>
        <taxon>Parmales</taxon>
        <taxon>Triparmaceae</taxon>
        <taxon>Triparma</taxon>
    </lineage>
</organism>
<feature type="compositionally biased region" description="Polar residues" evidence="4">
    <location>
        <begin position="658"/>
        <end position="672"/>
    </location>
</feature>
<evidence type="ECO:0000256" key="4">
    <source>
        <dbReference type="SAM" id="MobiDB-lite"/>
    </source>
</evidence>
<dbReference type="Proteomes" id="UP001165160">
    <property type="component" value="Unassembled WGS sequence"/>
</dbReference>
<comment type="caution">
    <text evidence="5">The sequence shown here is derived from an EMBL/GenBank/DDBJ whole genome shotgun (WGS) entry which is preliminary data.</text>
</comment>
<protein>
    <recommendedName>
        <fullName evidence="7">Leucine-rich repeat protein</fullName>
    </recommendedName>
</protein>
<evidence type="ECO:0000256" key="3">
    <source>
        <dbReference type="ARBA" id="ARBA00022737"/>
    </source>
</evidence>
<keyword evidence="6" id="KW-1185">Reference proteome</keyword>
<dbReference type="PRINTS" id="PR00019">
    <property type="entry name" value="LEURICHRPT"/>
</dbReference>
<name>A0A9W7FG73_9STRA</name>
<proteinExistence type="predicted"/>
<dbReference type="PANTHER" id="PTHR24373">
    <property type="entry name" value="SLIT RELATED LEUCINE-RICH REPEAT NEURONAL PROTEIN"/>
    <property type="match status" value="1"/>
</dbReference>
<keyword evidence="3" id="KW-0677">Repeat</keyword>
<dbReference type="Pfam" id="PF13516">
    <property type="entry name" value="LRR_6"/>
    <property type="match status" value="1"/>
</dbReference>
<dbReference type="SMART" id="SM00364">
    <property type="entry name" value="LRR_BAC"/>
    <property type="match status" value="6"/>
</dbReference>
<dbReference type="AlphaFoldDB" id="A0A9W7FG73"/>
<dbReference type="Pfam" id="PF13855">
    <property type="entry name" value="LRR_8"/>
    <property type="match status" value="1"/>
</dbReference>
<dbReference type="EMBL" id="BRXX01000433">
    <property type="protein sequence ID" value="GMI11752.1"/>
    <property type="molecule type" value="Genomic_DNA"/>
</dbReference>
<gene>
    <name evidence="5" type="ORF">TrVE_jg8617</name>
</gene>
<dbReference type="InterPro" id="IPR050328">
    <property type="entry name" value="Dev_Immune_Receptor"/>
</dbReference>
<dbReference type="SMART" id="SM00365">
    <property type="entry name" value="LRR_SD22"/>
    <property type="match status" value="5"/>
</dbReference>
<evidence type="ECO:0008006" key="7">
    <source>
        <dbReference type="Google" id="ProtNLM"/>
    </source>
</evidence>
<dbReference type="InterPro" id="IPR001611">
    <property type="entry name" value="Leu-rich_rpt"/>
</dbReference>
<dbReference type="SUPFAM" id="SSF52058">
    <property type="entry name" value="L domain-like"/>
    <property type="match status" value="2"/>
</dbReference>
<feature type="region of interest" description="Disordered" evidence="4">
    <location>
        <begin position="658"/>
        <end position="684"/>
    </location>
</feature>
<keyword evidence="2" id="KW-0732">Signal</keyword>
<dbReference type="Gene3D" id="3.80.10.10">
    <property type="entry name" value="Ribonuclease Inhibitor"/>
    <property type="match status" value="4"/>
</dbReference>
<evidence type="ECO:0000256" key="2">
    <source>
        <dbReference type="ARBA" id="ARBA00022729"/>
    </source>
</evidence>
<dbReference type="PANTHER" id="PTHR24373:SF275">
    <property type="entry name" value="TIR DOMAIN-CONTAINING PROTEIN"/>
    <property type="match status" value="1"/>
</dbReference>
<dbReference type="SMART" id="SM00369">
    <property type="entry name" value="LRR_TYP"/>
    <property type="match status" value="9"/>
</dbReference>
<dbReference type="Pfam" id="PF00560">
    <property type="entry name" value="LRR_1"/>
    <property type="match status" value="1"/>
</dbReference>
<evidence type="ECO:0000256" key="1">
    <source>
        <dbReference type="ARBA" id="ARBA00022614"/>
    </source>
</evidence>
<evidence type="ECO:0000313" key="6">
    <source>
        <dbReference type="Proteomes" id="UP001165160"/>
    </source>
</evidence>
<feature type="region of interest" description="Disordered" evidence="4">
    <location>
        <begin position="725"/>
        <end position="745"/>
    </location>
</feature>
<dbReference type="PROSITE" id="PS51450">
    <property type="entry name" value="LRR"/>
    <property type="match status" value="6"/>
</dbReference>
<dbReference type="Pfam" id="PF12799">
    <property type="entry name" value="LRR_4"/>
    <property type="match status" value="1"/>
</dbReference>
<sequence>MSRFGKHQRNPNFGRHGVNENSTLVLQHKIETARQTGQMNLSALGLTEIPEEALDLRAAILVDPGAGEVKAWECWGEETLTLLDLSDNPLSIIPDEQLERYQNLKKLRLRRCSLSHFSLAPLTSMFYLSLLDLSDNSIPGPFPLESLPQTLTSLNLNNNKVTDLGYPRLPQLQTLTASNNMLKGQTPDLSSCQNLSTIDLSKNSIENLNRLPDCLSNLNMRSNRLGGTLDLLGGGNLSNVDFSQNSLVGVEGIGGRVQVLDVSGNRIESLESLFGADYRPFSEVKLKEFRARGNKLKLVPAKTFGGAIELTLLDLSDNDFSDLPSVLGYLPQLTRIGLEGNCLRGNIRPSMVTDIRALKRSLRFRAEPPVNNPKYLQQAGGEEEVKEEKKRVAVSSARSAVGGNGVLDVSKQSLTQLPTTTLEELQHEAYNEDEDRYYTLGSKVKTLKASQNRLTSIEPHWFDALRGLTTLDLNHNQLTTLPTNLATLRINSLILSSNPFDEVSVATFLSPHGSLSTHLVDSLTHINLSNCRLAGLPQPLFDLPCLQELNLSYNRLTDLSNPRSGWVVSGGLQELSVLDLSNNKISNLGDLPHDMKFKKNIRTLMLGNNELRQLPLELGYLITLTCLDLRGNPQRAIRPATLDKPVDALLEYFRSRMGNTASPASRKTSTKQTQRKIIASPDPTHALKDLSLDYQGSPKNLLDLAGEYEDDVEAKPSSCSDSLEQLHNEYDNTPPQRQQPRPKTNSLQNLYDEYDESPQHGTGRKQIPLQSACDEIEELIQDLERKMRHHHTTEMQKYAYKKQIAMEKAKLIKERRREKAGQQQA</sequence>
<keyword evidence="1" id="KW-0433">Leucine-rich repeat</keyword>
<evidence type="ECO:0000313" key="5">
    <source>
        <dbReference type="EMBL" id="GMI11752.1"/>
    </source>
</evidence>
<dbReference type="InterPro" id="IPR032675">
    <property type="entry name" value="LRR_dom_sf"/>
</dbReference>
<dbReference type="InterPro" id="IPR025875">
    <property type="entry name" value="Leu-rich_rpt_4"/>
</dbReference>